<feature type="active site" description="Proton donor" evidence="10">
    <location>
        <position position="168"/>
    </location>
</feature>
<evidence type="ECO:0000256" key="3">
    <source>
        <dbReference type="ARBA" id="ARBA00012759"/>
    </source>
</evidence>
<dbReference type="CDD" id="cd09616">
    <property type="entry name" value="Peptidase_C12_UCH_L1_L3"/>
    <property type="match status" value="1"/>
</dbReference>
<comment type="similarity">
    <text evidence="2 10 11">Belongs to the peptidase C12 family.</text>
</comment>
<evidence type="ECO:0000256" key="7">
    <source>
        <dbReference type="ARBA" id="ARBA00022807"/>
    </source>
</evidence>
<dbReference type="EMBL" id="JADBJN010000004">
    <property type="protein sequence ID" value="KAG5669270.1"/>
    <property type="molecule type" value="Genomic_DNA"/>
</dbReference>
<evidence type="ECO:0000256" key="6">
    <source>
        <dbReference type="ARBA" id="ARBA00022801"/>
    </source>
</evidence>
<evidence type="ECO:0000256" key="10">
    <source>
        <dbReference type="PROSITE-ProRule" id="PRU01393"/>
    </source>
</evidence>
<dbReference type="GO" id="GO:0004843">
    <property type="term" value="F:cysteine-type deubiquitinase activity"/>
    <property type="evidence" value="ECO:0007669"/>
    <property type="project" value="UniProtKB-UniRule"/>
</dbReference>
<dbReference type="PANTHER" id="PTHR10589:SF17">
    <property type="entry name" value="UBIQUITIN CARBOXYL-TERMINAL HYDROLASE"/>
    <property type="match status" value="1"/>
</dbReference>
<reference evidence="13" key="1">
    <citation type="submission" date="2021-03" db="EMBL/GenBank/DDBJ databases">
        <title>Chromosome level genome of the anhydrobiotic midge Polypedilum vanderplanki.</title>
        <authorList>
            <person name="Yoshida Y."/>
            <person name="Kikawada T."/>
            <person name="Gusev O."/>
        </authorList>
    </citation>
    <scope>NUCLEOTIDE SEQUENCE</scope>
    <source>
        <strain evidence="13">NIAS01</strain>
        <tissue evidence="13">Whole body or cell culture</tissue>
    </source>
</reference>
<feature type="site" description="Important for enzyme activity" evidence="10">
    <location>
        <position position="183"/>
    </location>
</feature>
<keyword evidence="14" id="KW-1185">Reference proteome</keyword>
<dbReference type="PANTHER" id="PTHR10589">
    <property type="entry name" value="UBIQUITIN CARBOXYL-TERMINAL HYDROLASE"/>
    <property type="match status" value="1"/>
</dbReference>
<dbReference type="InterPro" id="IPR001578">
    <property type="entry name" value="Peptidase_C12_UCH"/>
</dbReference>
<feature type="active site" description="Nucleophile" evidence="10">
    <location>
        <position position="95"/>
    </location>
</feature>
<dbReference type="Proteomes" id="UP001107558">
    <property type="component" value="Chromosome 4"/>
</dbReference>
<evidence type="ECO:0000256" key="5">
    <source>
        <dbReference type="ARBA" id="ARBA00022786"/>
    </source>
</evidence>
<dbReference type="AlphaFoldDB" id="A0A9J6BIM4"/>
<comment type="function">
    <text evidence="8">Ubiquitin-protein hydrolase is involved both in the processing of ubiquitin precursors and of ubiquitinated proteins. This enzyme is a thiol protease that recognizes and hydrolyzes a peptide bond at the C-terminal glycine of ubiquitin.</text>
</comment>
<dbReference type="PRINTS" id="PR00707">
    <property type="entry name" value="UBCTHYDRLASE"/>
</dbReference>
<keyword evidence="6 10" id="KW-0378">Hydrolase</keyword>
<dbReference type="SUPFAM" id="SSF54001">
    <property type="entry name" value="Cysteine proteinases"/>
    <property type="match status" value="1"/>
</dbReference>
<evidence type="ECO:0000313" key="13">
    <source>
        <dbReference type="EMBL" id="KAG5669270.1"/>
    </source>
</evidence>
<dbReference type="EC" id="3.4.19.12" evidence="3 11"/>
<sequence>MSETFVIPIESNPEVLNKFLIKLGVSEDFSLTDVYGLDPDLLAILPQPVLAFILLFPCSENYYNHRHEENEKLKEKPQKIPENLFYMHQFLRNACGTIALFHAVLNNLEKIQLKDGAMKNFYEKTKNLSPEDKGRILENDQEIIKIHQSFANEGQTEVPNAEDKVYFHFIALTRVGDNLMELDGTRKIPINHGKTSDETFMFDAAEICKKFINREKNDCRFTIMALAASCDQ</sequence>
<evidence type="ECO:0000256" key="8">
    <source>
        <dbReference type="ARBA" id="ARBA00055560"/>
    </source>
</evidence>
<dbReference type="GO" id="GO:0005737">
    <property type="term" value="C:cytoplasm"/>
    <property type="evidence" value="ECO:0007669"/>
    <property type="project" value="TreeGrafter"/>
</dbReference>
<dbReference type="InterPro" id="IPR038765">
    <property type="entry name" value="Papain-like_cys_pep_sf"/>
</dbReference>
<name>A0A9J6BIM4_POLVA</name>
<keyword evidence="5 10" id="KW-0833">Ubl conjugation pathway</keyword>
<evidence type="ECO:0000256" key="9">
    <source>
        <dbReference type="ARBA" id="ARBA00073226"/>
    </source>
</evidence>
<dbReference type="GO" id="GO:0016579">
    <property type="term" value="P:protein deubiquitination"/>
    <property type="evidence" value="ECO:0007669"/>
    <property type="project" value="TreeGrafter"/>
</dbReference>
<proteinExistence type="inferred from homology"/>
<gene>
    <name evidence="13" type="ORF">PVAND_017161</name>
</gene>
<protein>
    <recommendedName>
        <fullName evidence="9 11">Ubiquitin carboxyl-terminal hydrolase</fullName>
        <ecNumber evidence="3 11">3.4.19.12</ecNumber>
    </recommendedName>
</protein>
<dbReference type="InterPro" id="IPR036959">
    <property type="entry name" value="Peptidase_C12_UCH_sf"/>
</dbReference>
<comment type="catalytic activity">
    <reaction evidence="1 10 11">
        <text>Thiol-dependent hydrolysis of ester, thioester, amide, peptide and isopeptide bonds formed by the C-terminal Gly of ubiquitin (a 76-residue protein attached to proteins as an intracellular targeting signal).</text>
        <dbReference type="EC" id="3.4.19.12"/>
    </reaction>
</comment>
<dbReference type="Gene3D" id="3.40.532.10">
    <property type="entry name" value="Peptidase C12, ubiquitin carboxyl-terminal hydrolase"/>
    <property type="match status" value="1"/>
</dbReference>
<accession>A0A9J6BIM4</accession>
<dbReference type="OrthoDB" id="427186at2759"/>
<dbReference type="Pfam" id="PF01088">
    <property type="entry name" value="Peptidase_C12"/>
    <property type="match status" value="1"/>
</dbReference>
<feature type="domain" description="UCH catalytic" evidence="12">
    <location>
        <begin position="5"/>
        <end position="228"/>
    </location>
</feature>
<evidence type="ECO:0000256" key="2">
    <source>
        <dbReference type="ARBA" id="ARBA00009326"/>
    </source>
</evidence>
<comment type="caution">
    <text evidence="13">The sequence shown here is derived from an EMBL/GenBank/DDBJ whole genome shotgun (WGS) entry which is preliminary data.</text>
</comment>
<feature type="site" description="Transition state stabilizer" evidence="10">
    <location>
        <position position="89"/>
    </location>
</feature>
<evidence type="ECO:0000256" key="4">
    <source>
        <dbReference type="ARBA" id="ARBA00022670"/>
    </source>
</evidence>
<evidence type="ECO:0000259" key="12">
    <source>
        <dbReference type="PROSITE" id="PS52048"/>
    </source>
</evidence>
<dbReference type="GO" id="GO:0006511">
    <property type="term" value="P:ubiquitin-dependent protein catabolic process"/>
    <property type="evidence" value="ECO:0007669"/>
    <property type="project" value="UniProtKB-UniRule"/>
</dbReference>
<evidence type="ECO:0000313" key="14">
    <source>
        <dbReference type="Proteomes" id="UP001107558"/>
    </source>
</evidence>
<dbReference type="FunFam" id="3.40.532.10:FF:000006">
    <property type="entry name" value="Ubiquitin carboxyl-terminal hydrolase"/>
    <property type="match status" value="1"/>
</dbReference>
<evidence type="ECO:0000256" key="1">
    <source>
        <dbReference type="ARBA" id="ARBA00000707"/>
    </source>
</evidence>
<keyword evidence="4 10" id="KW-0645">Protease</keyword>
<dbReference type="PROSITE" id="PS52048">
    <property type="entry name" value="UCH_DOMAIN"/>
    <property type="match status" value="1"/>
</dbReference>
<organism evidence="13 14">
    <name type="scientific">Polypedilum vanderplanki</name>
    <name type="common">Sleeping chironomid midge</name>
    <dbReference type="NCBI Taxonomy" id="319348"/>
    <lineage>
        <taxon>Eukaryota</taxon>
        <taxon>Metazoa</taxon>
        <taxon>Ecdysozoa</taxon>
        <taxon>Arthropoda</taxon>
        <taxon>Hexapoda</taxon>
        <taxon>Insecta</taxon>
        <taxon>Pterygota</taxon>
        <taxon>Neoptera</taxon>
        <taxon>Endopterygota</taxon>
        <taxon>Diptera</taxon>
        <taxon>Nematocera</taxon>
        <taxon>Chironomoidea</taxon>
        <taxon>Chironomidae</taxon>
        <taxon>Chironominae</taxon>
        <taxon>Polypedilum</taxon>
        <taxon>Polypedilum</taxon>
    </lineage>
</organism>
<evidence type="ECO:0000256" key="11">
    <source>
        <dbReference type="RuleBase" id="RU361215"/>
    </source>
</evidence>
<keyword evidence="7 10" id="KW-0788">Thiol protease</keyword>